<accession>A0ACC2VBZ7</accession>
<comment type="caution">
    <text evidence="1">The sequence shown here is derived from an EMBL/GenBank/DDBJ whole genome shotgun (WGS) entry which is preliminary data.</text>
</comment>
<name>A0ACC2VBZ7_9TREE</name>
<dbReference type="Proteomes" id="UP001241377">
    <property type="component" value="Unassembled WGS sequence"/>
</dbReference>
<organism evidence="1 2">
    <name type="scientific">Naganishia cerealis</name>
    <dbReference type="NCBI Taxonomy" id="610337"/>
    <lineage>
        <taxon>Eukaryota</taxon>
        <taxon>Fungi</taxon>
        <taxon>Dikarya</taxon>
        <taxon>Basidiomycota</taxon>
        <taxon>Agaricomycotina</taxon>
        <taxon>Tremellomycetes</taxon>
        <taxon>Filobasidiales</taxon>
        <taxon>Filobasidiaceae</taxon>
        <taxon>Naganishia</taxon>
    </lineage>
</organism>
<sequence>MLQVSNHIKKCFLLLGLLNVIYFTVYLLKSQTGSWDGLINTEPENLNVDLEQQTDPQHDGHDYGQEIQKLLDEVAENKDNKHWLHNTQLIHTSIDINPQDFFNDTTSKSAWRNKNTLFFDPRVTLALYLNHIRHQFELPESNQNQILVPFAWSDWIDLTGLNADLEKPLDQRNNCKWVREFSIIESSVPDEVLQCCDNKDITPRMLEQFGFQRHEQLPGFITYGHSVKRAFQKVRLAQAKSYALTHMPNPYLILFLNKDGGTYEVLVDGNEETNGRIVNTGMMNEFVHRNLPKDSKTVPDKWTFDPVTEFKALKKAVKPHILAPEDDVLGMYKTTHKKGTSKALPLPAEAFDYTAANLSRQRILLQRLAGQKDLTKREEIYLESIQESMNHHTFNEWPYFRQATLEFRNDPGNRDGDRGWHYDWRFFNGGLTYQEEGWTPQERTTRTTIILHRLLRNWFRFAEEKGIVTWIMHGPLLSWYWNGFMFPFDNDIDIQMPVLELVRLGEKHNQTLVIEDIEEGFGKYLIDVGTFIHNRDISRRENHIDARFIDVDTGIYIDITGLSSSKAEVPEEYYQLGMFEKDLNELIYNDRRKHFYTLDQLSPLRFTQMSGVPLYVPNQISERLTFEYINGMVSTEFKDWHFVPKLNLWVSADDVKAAFDANDYKVGGSVVALRTRLTNLVLEMSDEEVYMLLKHNEAILSEYYATRNLTSMHAEEKKFLFEEADPNEPRNFKRPLAVIDKTMKEEEKKKYIEFVNKNMKMTLPLRKPLFQYEHEEQPQHHHEYIDNN</sequence>
<proteinExistence type="predicted"/>
<evidence type="ECO:0000313" key="2">
    <source>
        <dbReference type="Proteomes" id="UP001241377"/>
    </source>
</evidence>
<evidence type="ECO:0000313" key="1">
    <source>
        <dbReference type="EMBL" id="KAJ9096893.1"/>
    </source>
</evidence>
<gene>
    <name evidence="1" type="ORF">QFC19_006992</name>
</gene>
<protein>
    <submittedName>
        <fullName evidence="1">Uncharacterized protein</fullName>
    </submittedName>
</protein>
<keyword evidence="2" id="KW-1185">Reference proteome</keyword>
<reference evidence="1" key="1">
    <citation type="submission" date="2023-04" db="EMBL/GenBank/DDBJ databases">
        <title>Draft Genome sequencing of Naganishia species isolated from polar environments using Oxford Nanopore Technology.</title>
        <authorList>
            <person name="Leo P."/>
            <person name="Venkateswaran K."/>
        </authorList>
    </citation>
    <scope>NUCLEOTIDE SEQUENCE</scope>
    <source>
        <strain evidence="1">MNA-CCFEE 5261</strain>
    </source>
</reference>
<dbReference type="EMBL" id="JASBWR010000090">
    <property type="protein sequence ID" value="KAJ9096893.1"/>
    <property type="molecule type" value="Genomic_DNA"/>
</dbReference>